<protein>
    <submittedName>
        <fullName evidence="2">Uncharacterized protein</fullName>
    </submittedName>
</protein>
<proteinExistence type="predicted"/>
<accession>A0ABV0PC33</accession>
<dbReference type="Proteomes" id="UP001476798">
    <property type="component" value="Unassembled WGS sequence"/>
</dbReference>
<dbReference type="EMBL" id="JAHRIO010070313">
    <property type="protein sequence ID" value="MEQ2181013.1"/>
    <property type="molecule type" value="Genomic_DNA"/>
</dbReference>
<keyword evidence="3" id="KW-1185">Reference proteome</keyword>
<feature type="signal peptide" evidence="1">
    <location>
        <begin position="1"/>
        <end position="25"/>
    </location>
</feature>
<sequence>MTSAHSYLLYLLLFLSVSLFSLCPAVFVHNRTHKVGFGKCDACRNISKSESDFLNVQHEVEAISKLRVGMEGLSNANSLFFAGQHPAIVELLGEWWPSG</sequence>
<evidence type="ECO:0000256" key="1">
    <source>
        <dbReference type="SAM" id="SignalP"/>
    </source>
</evidence>
<keyword evidence="1" id="KW-0732">Signal</keyword>
<evidence type="ECO:0000313" key="2">
    <source>
        <dbReference type="EMBL" id="MEQ2181013.1"/>
    </source>
</evidence>
<reference evidence="2 3" key="1">
    <citation type="submission" date="2021-06" db="EMBL/GenBank/DDBJ databases">
        <authorList>
            <person name="Palmer J.M."/>
        </authorList>
    </citation>
    <scope>NUCLEOTIDE SEQUENCE [LARGE SCALE GENOMIC DNA]</scope>
    <source>
        <strain evidence="2 3">GA_2019</strain>
        <tissue evidence="2">Muscle</tissue>
    </source>
</reference>
<evidence type="ECO:0000313" key="3">
    <source>
        <dbReference type="Proteomes" id="UP001476798"/>
    </source>
</evidence>
<comment type="caution">
    <text evidence="2">The sequence shown here is derived from an EMBL/GenBank/DDBJ whole genome shotgun (WGS) entry which is preliminary data.</text>
</comment>
<organism evidence="2 3">
    <name type="scientific">Goodea atripinnis</name>
    <dbReference type="NCBI Taxonomy" id="208336"/>
    <lineage>
        <taxon>Eukaryota</taxon>
        <taxon>Metazoa</taxon>
        <taxon>Chordata</taxon>
        <taxon>Craniata</taxon>
        <taxon>Vertebrata</taxon>
        <taxon>Euteleostomi</taxon>
        <taxon>Actinopterygii</taxon>
        <taxon>Neopterygii</taxon>
        <taxon>Teleostei</taxon>
        <taxon>Neoteleostei</taxon>
        <taxon>Acanthomorphata</taxon>
        <taxon>Ovalentaria</taxon>
        <taxon>Atherinomorphae</taxon>
        <taxon>Cyprinodontiformes</taxon>
        <taxon>Goodeidae</taxon>
        <taxon>Goodea</taxon>
    </lineage>
</organism>
<name>A0ABV0PC33_9TELE</name>
<feature type="chain" id="PRO_5047261234" evidence="1">
    <location>
        <begin position="26"/>
        <end position="99"/>
    </location>
</feature>
<gene>
    <name evidence="2" type="ORF">GOODEAATRI_007052</name>
</gene>